<proteinExistence type="predicted"/>
<name>A0A9P0HK66_NEZVI</name>
<keyword evidence="2" id="KW-1185">Reference proteome</keyword>
<reference evidence="1" key="1">
    <citation type="submission" date="2022-01" db="EMBL/GenBank/DDBJ databases">
        <authorList>
            <person name="King R."/>
        </authorList>
    </citation>
    <scope>NUCLEOTIDE SEQUENCE</scope>
</reference>
<gene>
    <name evidence="1" type="ORF">NEZAVI_LOCUS12026</name>
</gene>
<evidence type="ECO:0000313" key="2">
    <source>
        <dbReference type="Proteomes" id="UP001152798"/>
    </source>
</evidence>
<dbReference type="Proteomes" id="UP001152798">
    <property type="component" value="Chromosome 5"/>
</dbReference>
<dbReference type="EMBL" id="OV725081">
    <property type="protein sequence ID" value="CAH1403415.1"/>
    <property type="molecule type" value="Genomic_DNA"/>
</dbReference>
<sequence length="54" mass="5587">MSTVLGEGQGPYVSGHCLGPSSIPGVYGGYCKCRSLSGRGRPMADVSGRISLER</sequence>
<evidence type="ECO:0000313" key="1">
    <source>
        <dbReference type="EMBL" id="CAH1403415.1"/>
    </source>
</evidence>
<dbReference type="AlphaFoldDB" id="A0A9P0HK66"/>
<accession>A0A9P0HK66</accession>
<organism evidence="1 2">
    <name type="scientific">Nezara viridula</name>
    <name type="common">Southern green stink bug</name>
    <name type="synonym">Cimex viridulus</name>
    <dbReference type="NCBI Taxonomy" id="85310"/>
    <lineage>
        <taxon>Eukaryota</taxon>
        <taxon>Metazoa</taxon>
        <taxon>Ecdysozoa</taxon>
        <taxon>Arthropoda</taxon>
        <taxon>Hexapoda</taxon>
        <taxon>Insecta</taxon>
        <taxon>Pterygota</taxon>
        <taxon>Neoptera</taxon>
        <taxon>Paraneoptera</taxon>
        <taxon>Hemiptera</taxon>
        <taxon>Heteroptera</taxon>
        <taxon>Panheteroptera</taxon>
        <taxon>Pentatomomorpha</taxon>
        <taxon>Pentatomoidea</taxon>
        <taxon>Pentatomidae</taxon>
        <taxon>Pentatominae</taxon>
        <taxon>Nezara</taxon>
    </lineage>
</organism>
<protein>
    <submittedName>
        <fullName evidence="1">Uncharacterized protein</fullName>
    </submittedName>
</protein>